<organism evidence="3">
    <name type="scientific">Melampsora larici-populina (strain 98AG31 / pathotype 3-4-7)</name>
    <name type="common">Poplar leaf rust fungus</name>
    <dbReference type="NCBI Taxonomy" id="747676"/>
    <lineage>
        <taxon>Eukaryota</taxon>
        <taxon>Fungi</taxon>
        <taxon>Dikarya</taxon>
        <taxon>Basidiomycota</taxon>
        <taxon>Pucciniomycotina</taxon>
        <taxon>Pucciniomycetes</taxon>
        <taxon>Pucciniales</taxon>
        <taxon>Melampsoraceae</taxon>
        <taxon>Melampsora</taxon>
    </lineage>
</organism>
<dbReference type="InterPro" id="IPR032710">
    <property type="entry name" value="NTF2-like_dom_sf"/>
</dbReference>
<evidence type="ECO:0000313" key="3">
    <source>
        <dbReference type="Proteomes" id="UP000001072"/>
    </source>
</evidence>
<accession>F4RKS8</accession>
<dbReference type="VEuPathDB" id="FungiDB:MELLADRAFT_124124"/>
<name>F4RKS8_MELLP</name>
<dbReference type="HOGENOM" id="CLU_1200055_0_0_1"/>
<reference evidence="3" key="1">
    <citation type="journal article" date="2011" name="Proc. Natl. Acad. Sci. U.S.A.">
        <title>Obligate biotrophy features unraveled by the genomic analysis of rust fungi.</title>
        <authorList>
            <person name="Duplessis S."/>
            <person name="Cuomo C.A."/>
            <person name="Lin Y.-C."/>
            <person name="Aerts A."/>
            <person name="Tisserant E."/>
            <person name="Veneault-Fourrey C."/>
            <person name="Joly D.L."/>
            <person name="Hacquard S."/>
            <person name="Amselem J."/>
            <person name="Cantarel B.L."/>
            <person name="Chiu R."/>
            <person name="Coutinho P.M."/>
            <person name="Feau N."/>
            <person name="Field M."/>
            <person name="Frey P."/>
            <person name="Gelhaye E."/>
            <person name="Goldberg J."/>
            <person name="Grabherr M.G."/>
            <person name="Kodira C.D."/>
            <person name="Kohler A."/>
            <person name="Kuees U."/>
            <person name="Lindquist E.A."/>
            <person name="Lucas S.M."/>
            <person name="Mago R."/>
            <person name="Mauceli E."/>
            <person name="Morin E."/>
            <person name="Murat C."/>
            <person name="Pangilinan J.L."/>
            <person name="Park R."/>
            <person name="Pearson M."/>
            <person name="Quesneville H."/>
            <person name="Rouhier N."/>
            <person name="Sakthikumar S."/>
            <person name="Salamov A.A."/>
            <person name="Schmutz J."/>
            <person name="Selles B."/>
            <person name="Shapiro H."/>
            <person name="Tanguay P."/>
            <person name="Tuskan G.A."/>
            <person name="Henrissat B."/>
            <person name="Van de Peer Y."/>
            <person name="Rouze P."/>
            <person name="Ellis J.G."/>
            <person name="Dodds P.N."/>
            <person name="Schein J.E."/>
            <person name="Zhong S."/>
            <person name="Hamelin R.C."/>
            <person name="Grigoriev I.V."/>
            <person name="Szabo L.J."/>
            <person name="Martin F."/>
        </authorList>
    </citation>
    <scope>NUCLEOTIDE SEQUENCE [LARGE SCALE GENOMIC DNA]</scope>
    <source>
        <strain evidence="3">98AG31 / pathotype 3-4-7</strain>
    </source>
</reference>
<dbReference type="PROSITE" id="PS51257">
    <property type="entry name" value="PROKAR_LIPOPROTEIN"/>
    <property type="match status" value="1"/>
</dbReference>
<evidence type="ECO:0000313" key="2">
    <source>
        <dbReference type="EMBL" id="EGG06988.1"/>
    </source>
</evidence>
<dbReference type="GeneID" id="18926631"/>
<dbReference type="SUPFAM" id="SSF54427">
    <property type="entry name" value="NTF2-like"/>
    <property type="match status" value="1"/>
</dbReference>
<dbReference type="Proteomes" id="UP000001072">
    <property type="component" value="Unassembled WGS sequence"/>
</dbReference>
<proteinExistence type="predicted"/>
<dbReference type="RefSeq" id="XP_007409948.1">
    <property type="nucleotide sequence ID" value="XM_007409886.1"/>
</dbReference>
<dbReference type="EMBL" id="GL883106">
    <property type="protein sequence ID" value="EGG06988.1"/>
    <property type="molecule type" value="Genomic_DNA"/>
</dbReference>
<evidence type="ECO:0000256" key="1">
    <source>
        <dbReference type="SAM" id="SignalP"/>
    </source>
</evidence>
<feature type="chain" id="PRO_5003315222" evidence="1">
    <location>
        <begin position="26"/>
        <end position="231"/>
    </location>
</feature>
<protein>
    <submittedName>
        <fullName evidence="2">Secreted protein</fullName>
    </submittedName>
</protein>
<keyword evidence="3" id="KW-1185">Reference proteome</keyword>
<feature type="signal peptide" evidence="1">
    <location>
        <begin position="1"/>
        <end position="25"/>
    </location>
</feature>
<dbReference type="InParanoid" id="F4RKS8"/>
<sequence>MTRIFGLSTTVIAVLFLACPFLTWAFQWNDQFNFIHAITEVREMTGADVKDYLGQLPVKEDEIKNSVEKFFTYLDSKDITNTISQFHPQGVLMFWGQTSQGEGIRQHMQSLMSHMGTNCNTKIDTLRCYQLSDDIVEVGCHGEMSQNLQGQDRVDKFIVVMTLEKQGGKVKICKLMKARMEPQAGSIVPSMKERMDPAAGSIVPSIKATASRVGSSLGQWLRGKMGGPNSH</sequence>
<gene>
    <name evidence="2" type="ORF">MELLADRAFT_124124</name>
</gene>
<dbReference type="Gene3D" id="3.10.450.50">
    <property type="match status" value="1"/>
</dbReference>
<keyword evidence="1" id="KW-0732">Signal</keyword>
<dbReference type="AlphaFoldDB" id="F4RKS8"/>
<dbReference type="KEGG" id="mlr:MELLADRAFT_124124"/>